<accession>A0AAD6LIH7</accession>
<keyword evidence="4" id="KW-1185">Reference proteome</keyword>
<keyword evidence="2" id="KW-0732">Signal</keyword>
<dbReference type="AlphaFoldDB" id="A0AAD6LIH7"/>
<proteinExistence type="predicted"/>
<evidence type="ECO:0000313" key="3">
    <source>
        <dbReference type="EMBL" id="KAJ6967600.1"/>
    </source>
</evidence>
<evidence type="ECO:0000313" key="4">
    <source>
        <dbReference type="Proteomes" id="UP001164929"/>
    </source>
</evidence>
<evidence type="ECO:0000256" key="2">
    <source>
        <dbReference type="SAM" id="SignalP"/>
    </source>
</evidence>
<comment type="caution">
    <text evidence="3">The sequence shown here is derived from an EMBL/GenBank/DDBJ whole genome shotgun (WGS) entry which is preliminary data.</text>
</comment>
<dbReference type="Proteomes" id="UP001164929">
    <property type="component" value="Chromosome 16"/>
</dbReference>
<name>A0AAD6LIH7_9ROSI</name>
<dbReference type="EMBL" id="JAQIZT010000016">
    <property type="protein sequence ID" value="KAJ6967600.1"/>
    <property type="molecule type" value="Genomic_DNA"/>
</dbReference>
<gene>
    <name evidence="3" type="ORF">NC653_035733</name>
</gene>
<reference evidence="3 4" key="1">
    <citation type="journal article" date="2023" name="Mol. Ecol. Resour.">
        <title>Chromosome-level genome assembly of a triploid poplar Populus alba 'Berolinensis'.</title>
        <authorList>
            <person name="Chen S."/>
            <person name="Yu Y."/>
            <person name="Wang X."/>
            <person name="Wang S."/>
            <person name="Zhang T."/>
            <person name="Zhou Y."/>
            <person name="He R."/>
            <person name="Meng N."/>
            <person name="Wang Y."/>
            <person name="Liu W."/>
            <person name="Liu Z."/>
            <person name="Liu J."/>
            <person name="Guo Q."/>
            <person name="Huang H."/>
            <person name="Sederoff R.R."/>
            <person name="Wang G."/>
            <person name="Qu G."/>
            <person name="Chen S."/>
        </authorList>
    </citation>
    <scope>NUCLEOTIDE SEQUENCE [LARGE SCALE GENOMIC DNA]</scope>
    <source>
        <strain evidence="3">SC-2020</strain>
    </source>
</reference>
<evidence type="ECO:0000256" key="1">
    <source>
        <dbReference type="SAM" id="MobiDB-lite"/>
    </source>
</evidence>
<sequence length="168" mass="18501">MTSSFLRILLLALSFIALMPQKSGKSSIGLGSIGPVEREVQIAARYKGTSPVIRQAQQGIMPLMPSITLIRSLSMEEQLVTSMLLLSSLILIQLKFRRKFGQCDKDPPAVFNRLPADRHSIEIKDGPRHLSDPSPLGQATVASPQKKRESSRIFPPLHIGLKCCPECV</sequence>
<organism evidence="3 4">
    <name type="scientific">Populus alba x Populus x berolinensis</name>
    <dbReference type="NCBI Taxonomy" id="444605"/>
    <lineage>
        <taxon>Eukaryota</taxon>
        <taxon>Viridiplantae</taxon>
        <taxon>Streptophyta</taxon>
        <taxon>Embryophyta</taxon>
        <taxon>Tracheophyta</taxon>
        <taxon>Spermatophyta</taxon>
        <taxon>Magnoliopsida</taxon>
        <taxon>eudicotyledons</taxon>
        <taxon>Gunneridae</taxon>
        <taxon>Pentapetalae</taxon>
        <taxon>rosids</taxon>
        <taxon>fabids</taxon>
        <taxon>Malpighiales</taxon>
        <taxon>Salicaceae</taxon>
        <taxon>Saliceae</taxon>
        <taxon>Populus</taxon>
    </lineage>
</organism>
<protein>
    <submittedName>
        <fullName evidence="3">Uncharacterized protein</fullName>
    </submittedName>
</protein>
<feature type="signal peptide" evidence="2">
    <location>
        <begin position="1"/>
        <end position="24"/>
    </location>
</feature>
<feature type="chain" id="PRO_5042213779" evidence="2">
    <location>
        <begin position="25"/>
        <end position="168"/>
    </location>
</feature>
<feature type="region of interest" description="Disordered" evidence="1">
    <location>
        <begin position="124"/>
        <end position="150"/>
    </location>
</feature>